<accession>A0A7R9KMU6</accession>
<dbReference type="Proteomes" id="UP000759131">
    <property type="component" value="Unassembled WGS sequence"/>
</dbReference>
<organism evidence="6">
    <name type="scientific">Medioppia subpectinata</name>
    <dbReference type="NCBI Taxonomy" id="1979941"/>
    <lineage>
        <taxon>Eukaryota</taxon>
        <taxon>Metazoa</taxon>
        <taxon>Ecdysozoa</taxon>
        <taxon>Arthropoda</taxon>
        <taxon>Chelicerata</taxon>
        <taxon>Arachnida</taxon>
        <taxon>Acari</taxon>
        <taxon>Acariformes</taxon>
        <taxon>Sarcoptiformes</taxon>
        <taxon>Oribatida</taxon>
        <taxon>Brachypylina</taxon>
        <taxon>Oppioidea</taxon>
        <taxon>Oppiidae</taxon>
        <taxon>Medioppia</taxon>
    </lineage>
</organism>
<dbReference type="EMBL" id="CAJPIZ010003513">
    <property type="protein sequence ID" value="CAG2106452.1"/>
    <property type="molecule type" value="Genomic_DNA"/>
</dbReference>
<proteinExistence type="inferred from homology"/>
<dbReference type="GO" id="GO:0005524">
    <property type="term" value="F:ATP binding"/>
    <property type="evidence" value="ECO:0007669"/>
    <property type="project" value="InterPro"/>
</dbReference>
<dbReference type="OrthoDB" id="6513628at2759"/>
<dbReference type="AlphaFoldDB" id="A0A7R9KMU6"/>
<feature type="domain" description="ATPase AAA-type core" evidence="4">
    <location>
        <begin position="363"/>
        <end position="453"/>
    </location>
</feature>
<protein>
    <recommendedName>
        <fullName evidence="8">Neuron navigator 2</fullName>
    </recommendedName>
</protein>
<evidence type="ECO:0008006" key="8">
    <source>
        <dbReference type="Google" id="ProtNLM"/>
    </source>
</evidence>
<dbReference type="InterPro" id="IPR003959">
    <property type="entry name" value="ATPase_AAA_core"/>
</dbReference>
<dbReference type="Pfam" id="PF00004">
    <property type="entry name" value="AAA"/>
    <property type="match status" value="1"/>
</dbReference>
<evidence type="ECO:0000259" key="4">
    <source>
        <dbReference type="Pfam" id="PF00004"/>
    </source>
</evidence>
<feature type="coiled-coil region" evidence="2">
    <location>
        <begin position="114"/>
        <end position="169"/>
    </location>
</feature>
<feature type="region of interest" description="Disordered" evidence="3">
    <location>
        <begin position="1"/>
        <end position="46"/>
    </location>
</feature>
<evidence type="ECO:0000313" key="7">
    <source>
        <dbReference type="Proteomes" id="UP000759131"/>
    </source>
</evidence>
<keyword evidence="2" id="KW-0175">Coiled coil</keyword>
<dbReference type="InterPro" id="IPR057126">
    <property type="entry name" value="NAV1-like_ubiquitin-like"/>
</dbReference>
<reference evidence="6" key="1">
    <citation type="submission" date="2020-11" db="EMBL/GenBank/DDBJ databases">
        <authorList>
            <person name="Tran Van P."/>
        </authorList>
    </citation>
    <scope>NUCLEOTIDE SEQUENCE</scope>
</reference>
<dbReference type="InterPro" id="IPR027417">
    <property type="entry name" value="P-loop_NTPase"/>
</dbReference>
<evidence type="ECO:0000313" key="6">
    <source>
        <dbReference type="EMBL" id="CAD7626022.1"/>
    </source>
</evidence>
<keyword evidence="7" id="KW-1185">Reference proteome</keyword>
<feature type="non-terminal residue" evidence="6">
    <location>
        <position position="1"/>
    </location>
</feature>
<evidence type="ECO:0000256" key="2">
    <source>
        <dbReference type="SAM" id="Coils"/>
    </source>
</evidence>
<dbReference type="PANTHER" id="PTHR12784:SF28">
    <property type="entry name" value="PROTEIN SICKIE"/>
    <property type="match status" value="1"/>
</dbReference>
<evidence type="ECO:0000259" key="5">
    <source>
        <dbReference type="Pfam" id="PF23092"/>
    </source>
</evidence>
<dbReference type="EMBL" id="OC858088">
    <property type="protein sequence ID" value="CAD7626022.1"/>
    <property type="molecule type" value="Genomic_DNA"/>
</dbReference>
<feature type="region of interest" description="Disordered" evidence="3">
    <location>
        <begin position="71"/>
        <end position="111"/>
    </location>
</feature>
<name>A0A7R9KMU6_9ACAR</name>
<feature type="compositionally biased region" description="Low complexity" evidence="3">
    <location>
        <begin position="80"/>
        <end position="90"/>
    </location>
</feature>
<dbReference type="GO" id="GO:0016887">
    <property type="term" value="F:ATP hydrolysis activity"/>
    <property type="evidence" value="ECO:0007669"/>
    <property type="project" value="InterPro"/>
</dbReference>
<feature type="domain" description="Neuron navigator 1-like ubiquitin-like" evidence="5">
    <location>
        <begin position="240"/>
        <end position="326"/>
    </location>
</feature>
<dbReference type="InterPro" id="IPR039041">
    <property type="entry name" value="Nav/unc-53"/>
</dbReference>
<gene>
    <name evidence="6" type="ORF">OSB1V03_LOCUS6455</name>
</gene>
<evidence type="ECO:0000256" key="1">
    <source>
        <dbReference type="ARBA" id="ARBA00006255"/>
    </source>
</evidence>
<comment type="similarity">
    <text evidence="1">Belongs to the Nav/unc-53 family.</text>
</comment>
<dbReference type="SUPFAM" id="SSF52540">
    <property type="entry name" value="P-loop containing nucleoside triphosphate hydrolases"/>
    <property type="match status" value="1"/>
</dbReference>
<dbReference type="Gene3D" id="3.40.50.300">
    <property type="entry name" value="P-loop containing nucleotide triphosphate hydrolases"/>
    <property type="match status" value="1"/>
</dbReference>
<dbReference type="PANTHER" id="PTHR12784">
    <property type="entry name" value="STEERIN"/>
    <property type="match status" value="1"/>
</dbReference>
<sequence>PNSRIARQLSVESVSSVSSGADGPTSQSKLKKKPKTAKILNNTGSGSWLRSSFSKAFKKNKSFVKRDALSDVEGMGNGSEGESNSVPSSPLMSLRPFHSELNSDNNDLNDSDDVQVLKRQLREKEMVITDLRLEGLTSAHQLENLKEKVNHLRAEMLNLKQDNERLNRLITSKSLASSQSSMASCCVQNSHSTNGSTKCRQKGSIGENNGNSLESLEMEGNSNSLLSEGGKLVSIGSGTHVIASLVVTPKTNWDQLDLMIKKLFKEHISRIDSECGLGLTLDALACYQVGAEKIQRIIVVNKPSPTLPSLTSNPELLPFGYLVNESHICLQFKTASDSLVFDTLTPKPIIQRFVGLLNEDRRIILCGPSGTGKTYLAHKLAEYLAVRRAAENRSADTSTEGTPVGSIATFSVDHKSAKELRAYLSNVAEQCESEALSLHLPTVIILDNLHHVSDISESIHYWDYESDDLFDN</sequence>
<evidence type="ECO:0000256" key="3">
    <source>
        <dbReference type="SAM" id="MobiDB-lite"/>
    </source>
</evidence>
<dbReference type="Pfam" id="PF23092">
    <property type="entry name" value="Ubiquitin_6"/>
    <property type="match status" value="1"/>
</dbReference>
<dbReference type="GO" id="GO:0022008">
    <property type="term" value="P:neurogenesis"/>
    <property type="evidence" value="ECO:0007669"/>
    <property type="project" value="InterPro"/>
</dbReference>
<feature type="compositionally biased region" description="Low complexity" evidence="3">
    <location>
        <begin position="10"/>
        <end position="19"/>
    </location>
</feature>